<evidence type="ECO:0000313" key="2">
    <source>
        <dbReference type="Ensembl" id="ENSACCP00020016182.1"/>
    </source>
</evidence>
<organism evidence="2 3">
    <name type="scientific">Aquila chrysaetos chrysaetos</name>
    <dbReference type="NCBI Taxonomy" id="223781"/>
    <lineage>
        <taxon>Eukaryota</taxon>
        <taxon>Metazoa</taxon>
        <taxon>Chordata</taxon>
        <taxon>Craniata</taxon>
        <taxon>Vertebrata</taxon>
        <taxon>Euteleostomi</taxon>
        <taxon>Archelosauria</taxon>
        <taxon>Archosauria</taxon>
        <taxon>Dinosauria</taxon>
        <taxon>Saurischia</taxon>
        <taxon>Theropoda</taxon>
        <taxon>Coelurosauria</taxon>
        <taxon>Aves</taxon>
        <taxon>Neognathae</taxon>
        <taxon>Neoaves</taxon>
        <taxon>Telluraves</taxon>
        <taxon>Accipitrimorphae</taxon>
        <taxon>Accipitriformes</taxon>
        <taxon>Accipitridae</taxon>
        <taxon>Accipitrinae</taxon>
        <taxon>Aquila</taxon>
    </lineage>
</organism>
<feature type="region of interest" description="Disordered" evidence="1">
    <location>
        <begin position="72"/>
        <end position="94"/>
    </location>
</feature>
<dbReference type="Proteomes" id="UP000472275">
    <property type="component" value="Chromosome 5"/>
</dbReference>
<feature type="compositionally biased region" description="Polar residues" evidence="1">
    <location>
        <begin position="83"/>
        <end position="94"/>
    </location>
</feature>
<evidence type="ECO:0000313" key="3">
    <source>
        <dbReference type="Proteomes" id="UP000472275"/>
    </source>
</evidence>
<reference evidence="2" key="2">
    <citation type="submission" date="2025-09" db="UniProtKB">
        <authorList>
            <consortium name="Ensembl"/>
        </authorList>
    </citation>
    <scope>IDENTIFICATION</scope>
</reference>
<sequence>SPKGLVLAARHCWHATSLWVYTRCTITTSKPGAVGWELESLFQPFSMPWDFIPKWLALQPLCATSRVNNIRSDPLPTHPTRVGFSSKSGGHSQV</sequence>
<proteinExistence type="predicted"/>
<reference evidence="2" key="1">
    <citation type="submission" date="2025-08" db="UniProtKB">
        <authorList>
            <consortium name="Ensembl"/>
        </authorList>
    </citation>
    <scope>IDENTIFICATION</scope>
</reference>
<accession>A0A663EV32</accession>
<dbReference type="InParanoid" id="A0A663EV32"/>
<dbReference type="Ensembl" id="ENSACCT00020016883.1">
    <property type="protein sequence ID" value="ENSACCP00020016182.1"/>
    <property type="gene ID" value="ENSACCG00020011088.1"/>
</dbReference>
<protein>
    <submittedName>
        <fullName evidence="2">Uncharacterized protein</fullName>
    </submittedName>
</protein>
<name>A0A663EV32_AQUCH</name>
<evidence type="ECO:0000256" key="1">
    <source>
        <dbReference type="SAM" id="MobiDB-lite"/>
    </source>
</evidence>
<dbReference type="AlphaFoldDB" id="A0A663EV32"/>
<keyword evidence="3" id="KW-1185">Reference proteome</keyword>